<reference evidence="23" key="1">
    <citation type="submission" date="2021-02" db="EMBL/GenBank/DDBJ databases">
        <authorList>
            <person name="Nowell W R."/>
        </authorList>
    </citation>
    <scope>NUCLEOTIDE SEQUENCE</scope>
</reference>
<evidence type="ECO:0000256" key="6">
    <source>
        <dbReference type="ARBA" id="ARBA00022695"/>
    </source>
</evidence>
<feature type="compositionally biased region" description="Acidic residues" evidence="19">
    <location>
        <begin position="483"/>
        <end position="499"/>
    </location>
</feature>
<gene>
    <name evidence="23" type="ORF">JBS370_LOCUS9284</name>
</gene>
<evidence type="ECO:0000256" key="12">
    <source>
        <dbReference type="ARBA" id="ARBA00022842"/>
    </source>
</evidence>
<keyword evidence="5 20" id="KW-0812">Transmembrane</keyword>
<dbReference type="InterPro" id="IPR043502">
    <property type="entry name" value="DNA/RNA_pol_sf"/>
</dbReference>
<evidence type="ECO:0000256" key="20">
    <source>
        <dbReference type="SAM" id="Phobius"/>
    </source>
</evidence>
<evidence type="ECO:0000256" key="11">
    <source>
        <dbReference type="ARBA" id="ARBA00022833"/>
    </source>
</evidence>
<evidence type="ECO:0000256" key="10">
    <source>
        <dbReference type="ARBA" id="ARBA00022771"/>
    </source>
</evidence>
<evidence type="ECO:0000256" key="16">
    <source>
        <dbReference type="ARBA" id="ARBA00023204"/>
    </source>
</evidence>
<dbReference type="GO" id="GO:0008270">
    <property type="term" value="F:zinc ion binding"/>
    <property type="evidence" value="ECO:0007669"/>
    <property type="project" value="UniProtKB-KW"/>
</dbReference>
<keyword evidence="16" id="KW-0234">DNA repair</keyword>
<dbReference type="CDD" id="cd00637">
    <property type="entry name" value="7tm_classA_rhodopsin-like"/>
    <property type="match status" value="1"/>
</dbReference>
<dbReference type="Gene3D" id="3.30.1490.100">
    <property type="entry name" value="DNA polymerase, Y-family, little finger domain"/>
    <property type="match status" value="1"/>
</dbReference>
<keyword evidence="9" id="KW-0227">DNA damage</keyword>
<dbReference type="SUPFAM" id="SSF56672">
    <property type="entry name" value="DNA/RNA polymerases"/>
    <property type="match status" value="1"/>
</dbReference>
<keyword evidence="13" id="KW-0239">DNA-directed DNA polymerase</keyword>
<keyword evidence="7" id="KW-0235">DNA replication</keyword>
<feature type="transmembrane region" description="Helical" evidence="20">
    <location>
        <begin position="745"/>
        <end position="764"/>
    </location>
</feature>
<evidence type="ECO:0000256" key="17">
    <source>
        <dbReference type="ARBA" id="ARBA00049244"/>
    </source>
</evidence>
<dbReference type="Pfam" id="PF11799">
    <property type="entry name" value="IMS_C"/>
    <property type="match status" value="1"/>
</dbReference>
<dbReference type="GO" id="GO:0005634">
    <property type="term" value="C:nucleus"/>
    <property type="evidence" value="ECO:0007669"/>
    <property type="project" value="TreeGrafter"/>
</dbReference>
<evidence type="ECO:0000256" key="4">
    <source>
        <dbReference type="ARBA" id="ARBA00022679"/>
    </source>
</evidence>
<feature type="transmembrane region" description="Helical" evidence="20">
    <location>
        <begin position="868"/>
        <end position="892"/>
    </location>
</feature>
<dbReference type="PROSITE" id="PS50262">
    <property type="entry name" value="G_PROTEIN_RECEP_F1_2"/>
    <property type="match status" value="1"/>
</dbReference>
<dbReference type="PROSITE" id="PS50173">
    <property type="entry name" value="UMUC"/>
    <property type="match status" value="1"/>
</dbReference>
<comment type="subcellular location">
    <subcellularLocation>
        <location evidence="1">Membrane</location>
    </subcellularLocation>
</comment>
<dbReference type="FunFam" id="3.30.1490.100:FF:000004">
    <property type="entry name" value="DNA polymerase IV"/>
    <property type="match status" value="1"/>
</dbReference>
<dbReference type="InterPro" id="IPR022880">
    <property type="entry name" value="DNApol_IV"/>
</dbReference>
<keyword evidence="18" id="KW-0175">Coiled coil</keyword>
<evidence type="ECO:0000256" key="14">
    <source>
        <dbReference type="ARBA" id="ARBA00022989"/>
    </source>
</evidence>
<feature type="region of interest" description="Disordered" evidence="19">
    <location>
        <begin position="474"/>
        <end position="499"/>
    </location>
</feature>
<evidence type="ECO:0000256" key="1">
    <source>
        <dbReference type="ARBA" id="ARBA00004370"/>
    </source>
</evidence>
<keyword evidence="14 20" id="KW-1133">Transmembrane helix</keyword>
<keyword evidence="8" id="KW-0479">Metal-binding</keyword>
<dbReference type="PANTHER" id="PTHR11076">
    <property type="entry name" value="DNA REPAIR POLYMERASE UMUC / TRANSFERASE FAMILY MEMBER"/>
    <property type="match status" value="1"/>
</dbReference>
<evidence type="ECO:0000313" key="23">
    <source>
        <dbReference type="EMBL" id="CAF3697590.1"/>
    </source>
</evidence>
<evidence type="ECO:0000313" key="24">
    <source>
        <dbReference type="Proteomes" id="UP000663836"/>
    </source>
</evidence>
<dbReference type="PANTHER" id="PTHR11076:SF33">
    <property type="entry name" value="DNA POLYMERASE KAPPA"/>
    <property type="match status" value="1"/>
</dbReference>
<dbReference type="CDD" id="cd03586">
    <property type="entry name" value="PolY_Pol_IV_kappa"/>
    <property type="match status" value="1"/>
</dbReference>
<keyword evidence="6" id="KW-0548">Nucleotidyltransferase</keyword>
<dbReference type="EC" id="2.7.7.7" evidence="2"/>
<dbReference type="AlphaFoldDB" id="A0A818UFB6"/>
<dbReference type="Gene3D" id="1.10.150.20">
    <property type="entry name" value="5' to 3' exonuclease, C-terminal subdomain"/>
    <property type="match status" value="1"/>
</dbReference>
<feature type="domain" description="UmuC" evidence="21">
    <location>
        <begin position="91"/>
        <end position="293"/>
    </location>
</feature>
<dbReference type="Gene3D" id="3.30.160.60">
    <property type="entry name" value="Classic Zinc Finger"/>
    <property type="match status" value="1"/>
</dbReference>
<dbReference type="SUPFAM" id="SSF81321">
    <property type="entry name" value="Family A G protein-coupled receptor-like"/>
    <property type="match status" value="1"/>
</dbReference>
<keyword evidence="12" id="KW-0460">Magnesium</keyword>
<keyword evidence="15 20" id="KW-0472">Membrane</keyword>
<evidence type="ECO:0000256" key="15">
    <source>
        <dbReference type="ARBA" id="ARBA00023136"/>
    </source>
</evidence>
<comment type="catalytic activity">
    <reaction evidence="17">
        <text>DNA(n) + a 2'-deoxyribonucleoside 5'-triphosphate = DNA(n+1) + diphosphate</text>
        <dbReference type="Rhea" id="RHEA:22508"/>
        <dbReference type="Rhea" id="RHEA-COMP:17339"/>
        <dbReference type="Rhea" id="RHEA-COMP:17340"/>
        <dbReference type="ChEBI" id="CHEBI:33019"/>
        <dbReference type="ChEBI" id="CHEBI:61560"/>
        <dbReference type="ChEBI" id="CHEBI:173112"/>
        <dbReference type="EC" id="2.7.7.7"/>
    </reaction>
</comment>
<dbReference type="SUPFAM" id="SSF100879">
    <property type="entry name" value="Lesion bypass DNA polymerase (Y-family), little finger domain"/>
    <property type="match status" value="1"/>
</dbReference>
<name>A0A818UFB6_9BILA</name>
<dbReference type="InterPro" id="IPR043128">
    <property type="entry name" value="Rev_trsase/Diguanyl_cyclase"/>
</dbReference>
<evidence type="ECO:0000259" key="22">
    <source>
        <dbReference type="PROSITE" id="PS50262"/>
    </source>
</evidence>
<evidence type="ECO:0000256" key="13">
    <source>
        <dbReference type="ARBA" id="ARBA00022932"/>
    </source>
</evidence>
<evidence type="ECO:0000256" key="19">
    <source>
        <dbReference type="SAM" id="MobiDB-lite"/>
    </source>
</evidence>
<keyword evidence="4" id="KW-0808">Transferase</keyword>
<keyword evidence="10" id="KW-0863">Zinc-finger</keyword>
<feature type="transmembrane region" description="Helical" evidence="20">
    <location>
        <begin position="784"/>
        <end position="807"/>
    </location>
</feature>
<proteinExistence type="predicted"/>
<dbReference type="GO" id="GO:0006281">
    <property type="term" value="P:DNA repair"/>
    <property type="evidence" value="ECO:0007669"/>
    <property type="project" value="UniProtKB-KW"/>
</dbReference>
<feature type="transmembrane region" description="Helical" evidence="20">
    <location>
        <begin position="631"/>
        <end position="653"/>
    </location>
</feature>
<feature type="coiled-coil region" evidence="18">
    <location>
        <begin position="28"/>
        <end position="87"/>
    </location>
</feature>
<protein>
    <recommendedName>
        <fullName evidence="3">DNA polymerase kappa</fullName>
        <ecNumber evidence="2">2.7.7.7</ecNumber>
    </recommendedName>
</protein>
<sequence length="915" mass="105170">MSRTTFLNVDDTKAGMEDLDKEKINKLIQEASKNSKFFKQQQRREEENRRRIEVKLSKIKSFSTFQIEQAEKSADRYLNQLDKTRDLSRIFCHIDMDAFYASVEMRENPALQHVPMAVGGEGMLSTSNYLARQFGVRAAMPGFIARHLCPNLVIVPCDFNKYRVNSSKVMKIISEYDENYGSCGLDEAFADLTNHLQKRSTLSEEQRTFPKEENSTETITFGITAEETVQEIRHRIYLATRITASAGMACNMRLAKLCSDINKPNGQYQLESNVNVILNFIRNLPIRKIKGIGKVTALHLESLQIQTVNDIYLKRGILKLIEYPSTFDFLMRVCNGCGSTTIEHDDLQKSIGHETTFNGTSDSLQLISLCRDLAKKTVDELISDRILCKRVTLKIKTVNFEILTRSKTLSSYTDSLNIITDKVITLLKHELDQDLELPALRLMGVRVSDLKMKSSDLPILQFFSKKSTTTTTTINENTHDMIEDIDDDDDDDDEGEEENLNEEFLSIENQYNEDCNSKLIHIDDENSNTSTTTCPVCQKMLLGDNDKINKHIDLCLNGEMIRTTIKEQDQQTSPQTNYNKRINLTQSKVTPPAKRQKRKFNTTPQQTNGTMTLQNNSTTIDFQSWFIPIDILNMICCISAVILALIFLFIIIFDKVYRKVGMILVVNSCLAEFIFGIYLLAVTLFTFHNDLKQIYFYDSFCLITAYIGYMSIGLQNYSYLLQAIYRYILIVNPLGLFYQSVKFQVFLISFTWICCIIYPIPLVFTGQIKYLVDDQLCQIPPGFSFVTIFNAFYIYLFPMISIVLIYLKMVRYVREMSKHVTPVNRLFHAQRELKMIRRIISLVSILIALGFPYQTLIIVSFFKSAPKYHFRIVFIFVNASLVFVLIAILEITEPLKTSLMRRINGRATNVVRTVA</sequence>
<feature type="transmembrane region" description="Helical" evidence="20">
    <location>
        <begin position="665"/>
        <end position="687"/>
    </location>
</feature>
<dbReference type="SMART" id="SM00734">
    <property type="entry name" value="ZnF_Rad18"/>
    <property type="match status" value="1"/>
</dbReference>
<dbReference type="EMBL" id="CAJOBD010000623">
    <property type="protein sequence ID" value="CAF3697590.1"/>
    <property type="molecule type" value="Genomic_DNA"/>
</dbReference>
<keyword evidence="11" id="KW-0862">Zinc</keyword>
<organism evidence="23 24">
    <name type="scientific">Rotaria sordida</name>
    <dbReference type="NCBI Taxonomy" id="392033"/>
    <lineage>
        <taxon>Eukaryota</taxon>
        <taxon>Metazoa</taxon>
        <taxon>Spiralia</taxon>
        <taxon>Gnathifera</taxon>
        <taxon>Rotifera</taxon>
        <taxon>Eurotatoria</taxon>
        <taxon>Bdelloidea</taxon>
        <taxon>Philodinida</taxon>
        <taxon>Philodinidae</taxon>
        <taxon>Rotaria</taxon>
    </lineage>
</organism>
<feature type="domain" description="G-protein coupled receptors family 1 profile" evidence="22">
    <location>
        <begin position="643"/>
        <end position="897"/>
    </location>
</feature>
<dbReference type="Gene3D" id="1.10.150.810">
    <property type="match status" value="1"/>
</dbReference>
<evidence type="ECO:0000256" key="7">
    <source>
        <dbReference type="ARBA" id="ARBA00022705"/>
    </source>
</evidence>
<dbReference type="FunFam" id="1.10.150.810:FF:000003">
    <property type="entry name" value="DNA polymerase kappa subunit"/>
    <property type="match status" value="1"/>
</dbReference>
<dbReference type="InterPro" id="IPR001126">
    <property type="entry name" value="UmuC"/>
</dbReference>
<dbReference type="Gene3D" id="3.30.70.270">
    <property type="match status" value="1"/>
</dbReference>
<evidence type="ECO:0000256" key="9">
    <source>
        <dbReference type="ARBA" id="ARBA00022763"/>
    </source>
</evidence>
<accession>A0A818UFB6</accession>
<dbReference type="InterPro" id="IPR006642">
    <property type="entry name" value="Rad18_UBZ4"/>
</dbReference>
<comment type="caution">
    <text evidence="23">The sequence shown here is derived from an EMBL/GenBank/DDBJ whole genome shotgun (WGS) entry which is preliminary data.</text>
</comment>
<feature type="transmembrane region" description="Helical" evidence="20">
    <location>
        <begin position="839"/>
        <end position="862"/>
    </location>
</feature>
<evidence type="ECO:0000256" key="8">
    <source>
        <dbReference type="ARBA" id="ARBA00022723"/>
    </source>
</evidence>
<dbReference type="GO" id="GO:0006260">
    <property type="term" value="P:DNA replication"/>
    <property type="evidence" value="ECO:0007669"/>
    <property type="project" value="UniProtKB-KW"/>
</dbReference>
<dbReference type="InterPro" id="IPR036775">
    <property type="entry name" value="DNA_pol_Y-fam_lit_finger_sf"/>
</dbReference>
<dbReference type="GO" id="GO:0042276">
    <property type="term" value="P:error-prone translesion synthesis"/>
    <property type="evidence" value="ECO:0007669"/>
    <property type="project" value="TreeGrafter"/>
</dbReference>
<dbReference type="GO" id="GO:0003887">
    <property type="term" value="F:DNA-directed DNA polymerase activity"/>
    <property type="evidence" value="ECO:0007669"/>
    <property type="project" value="UniProtKB-KW"/>
</dbReference>
<evidence type="ECO:0000256" key="18">
    <source>
        <dbReference type="SAM" id="Coils"/>
    </source>
</evidence>
<dbReference type="Pfam" id="PF00817">
    <property type="entry name" value="IMS"/>
    <property type="match status" value="1"/>
</dbReference>
<evidence type="ECO:0000256" key="5">
    <source>
        <dbReference type="ARBA" id="ARBA00022692"/>
    </source>
</evidence>
<dbReference type="InterPro" id="IPR050116">
    <property type="entry name" value="DNA_polymerase-Y"/>
</dbReference>
<dbReference type="InterPro" id="IPR017961">
    <property type="entry name" value="DNA_pol_Y-fam_little_finger"/>
</dbReference>
<dbReference type="Proteomes" id="UP000663836">
    <property type="component" value="Unassembled WGS sequence"/>
</dbReference>
<dbReference type="InterPro" id="IPR017452">
    <property type="entry name" value="GPCR_Rhodpsn_7TM"/>
</dbReference>
<dbReference type="FunFam" id="3.40.1170.60:FF:000012">
    <property type="entry name" value="Putative DNA-directed polymerase kappa"/>
    <property type="match status" value="1"/>
</dbReference>
<dbReference type="GO" id="GO:0003684">
    <property type="term" value="F:damaged DNA binding"/>
    <property type="evidence" value="ECO:0007669"/>
    <property type="project" value="InterPro"/>
</dbReference>
<dbReference type="Gene3D" id="1.20.1070.10">
    <property type="entry name" value="Rhodopsin 7-helix transmembrane proteins"/>
    <property type="match status" value="1"/>
</dbReference>
<evidence type="ECO:0000256" key="3">
    <source>
        <dbReference type="ARBA" id="ARBA00016178"/>
    </source>
</evidence>
<dbReference type="Gene3D" id="3.40.1170.60">
    <property type="match status" value="1"/>
</dbReference>
<evidence type="ECO:0000259" key="21">
    <source>
        <dbReference type="PROSITE" id="PS50173"/>
    </source>
</evidence>
<dbReference type="GO" id="GO:0016020">
    <property type="term" value="C:membrane"/>
    <property type="evidence" value="ECO:0007669"/>
    <property type="project" value="UniProtKB-SubCell"/>
</dbReference>
<evidence type="ECO:0000256" key="2">
    <source>
        <dbReference type="ARBA" id="ARBA00012417"/>
    </source>
</evidence>